<dbReference type="EMBL" id="NBSK02000008">
    <property type="protein sequence ID" value="KAJ0191653.1"/>
    <property type="molecule type" value="Genomic_DNA"/>
</dbReference>
<dbReference type="GO" id="GO:0019783">
    <property type="term" value="F:ubiquitin-like protein peptidase activity"/>
    <property type="evidence" value="ECO:0007669"/>
    <property type="project" value="UniProtKB-ARBA"/>
</dbReference>
<gene>
    <name evidence="4" type="ORF">LSAT_V11C800403740</name>
</gene>
<keyword evidence="1" id="KW-0378">Hydrolase</keyword>
<comment type="caution">
    <text evidence="4">The sequence shown here is derived from an EMBL/GenBank/DDBJ whole genome shotgun (WGS) entry which is preliminary data.</text>
</comment>
<evidence type="ECO:0000259" key="3">
    <source>
        <dbReference type="Pfam" id="PF07910"/>
    </source>
</evidence>
<evidence type="ECO:0000256" key="1">
    <source>
        <dbReference type="ARBA" id="ARBA00022801"/>
    </source>
</evidence>
<dbReference type="InterPro" id="IPR012462">
    <property type="entry name" value="UFSP1/2_DUB_cat"/>
</dbReference>
<keyword evidence="5" id="KW-1185">Reference proteome</keyword>
<feature type="region of interest" description="Disordered" evidence="2">
    <location>
        <begin position="210"/>
        <end position="242"/>
    </location>
</feature>
<dbReference type="Gene3D" id="3.90.70.130">
    <property type="match status" value="2"/>
</dbReference>
<dbReference type="PANTHER" id="PTHR48153">
    <property type="entry name" value="UFM1-SPECIFIC PROTEASE 2"/>
    <property type="match status" value="1"/>
</dbReference>
<organism evidence="4 5">
    <name type="scientific">Lactuca sativa</name>
    <name type="common">Garden lettuce</name>
    <dbReference type="NCBI Taxonomy" id="4236"/>
    <lineage>
        <taxon>Eukaryota</taxon>
        <taxon>Viridiplantae</taxon>
        <taxon>Streptophyta</taxon>
        <taxon>Embryophyta</taxon>
        <taxon>Tracheophyta</taxon>
        <taxon>Spermatophyta</taxon>
        <taxon>Magnoliopsida</taxon>
        <taxon>eudicotyledons</taxon>
        <taxon>Gunneridae</taxon>
        <taxon>Pentapetalae</taxon>
        <taxon>asterids</taxon>
        <taxon>campanulids</taxon>
        <taxon>Asterales</taxon>
        <taxon>Asteraceae</taxon>
        <taxon>Cichorioideae</taxon>
        <taxon>Cichorieae</taxon>
        <taxon>Lactucinae</taxon>
        <taxon>Lactuca</taxon>
    </lineage>
</organism>
<accession>A0A9R1UQL6</accession>
<evidence type="ECO:0000313" key="5">
    <source>
        <dbReference type="Proteomes" id="UP000235145"/>
    </source>
</evidence>
<name>A0A9R1UQL6_LACSA</name>
<protein>
    <recommendedName>
        <fullName evidence="3">UFSP1/2/DUB catalytic domain-containing protein</fullName>
    </recommendedName>
</protein>
<evidence type="ECO:0000256" key="2">
    <source>
        <dbReference type="SAM" id="MobiDB-lite"/>
    </source>
</evidence>
<feature type="compositionally biased region" description="Low complexity" evidence="2">
    <location>
        <begin position="233"/>
        <end position="242"/>
    </location>
</feature>
<reference evidence="4 5" key="1">
    <citation type="journal article" date="2017" name="Nat. Commun.">
        <title>Genome assembly with in vitro proximity ligation data and whole-genome triplication in lettuce.</title>
        <authorList>
            <person name="Reyes-Chin-Wo S."/>
            <person name="Wang Z."/>
            <person name="Yang X."/>
            <person name="Kozik A."/>
            <person name="Arikit S."/>
            <person name="Song C."/>
            <person name="Xia L."/>
            <person name="Froenicke L."/>
            <person name="Lavelle D.O."/>
            <person name="Truco M.J."/>
            <person name="Xia R."/>
            <person name="Zhu S."/>
            <person name="Xu C."/>
            <person name="Xu H."/>
            <person name="Xu X."/>
            <person name="Cox K."/>
            <person name="Korf I."/>
            <person name="Meyers B.C."/>
            <person name="Michelmore R.W."/>
        </authorList>
    </citation>
    <scope>NUCLEOTIDE SEQUENCE [LARGE SCALE GENOMIC DNA]</scope>
    <source>
        <strain evidence="5">cv. Salinas</strain>
        <tissue evidence="4">Seedlings</tissue>
    </source>
</reference>
<proteinExistence type="predicted"/>
<feature type="domain" description="UFSP1/2/DUB catalytic" evidence="3">
    <location>
        <begin position="94"/>
        <end position="367"/>
    </location>
</feature>
<dbReference type="AlphaFoldDB" id="A0A9R1UQL6"/>
<evidence type="ECO:0000313" key="4">
    <source>
        <dbReference type="EMBL" id="KAJ0191653.1"/>
    </source>
</evidence>
<sequence>MSWSSCPFCSQQVLSTELERHANNHFEDEDLAKDFQLAKHYHDEDIPFDLPHHISVPMQVKPKNDYELKHGCSSIMVMLKDCLECDNGTNTSILCGHVDHFQSVEFEDIGWGCGWRNIQMLTSHLVVQRQEAKEILFGGDGLVPDILSLQRWLEIAWEKGFDIAGANDFDQKIYGKKTWIGTTECAALFCSFGIRARIVDFSSASRLSTDVSGNKKRKSTPQVTTGPMDKYLNTTASTSTSNSKSINDNNFLGVKGSQLLANWVWSYFSKNNNNNDMSASIKPKPGCNRVVVTDKAPLYFQHDGHSRTIVGIQLKSLPNGMHQHSLLILDPAHKTKVLESCLSKKVGWQRYIKRGVHTLKKSDYQMCYMDHGIATEEEMEKLKILDSTRFEF</sequence>
<dbReference type="Proteomes" id="UP000235145">
    <property type="component" value="Unassembled WGS sequence"/>
</dbReference>
<dbReference type="Pfam" id="PF07910">
    <property type="entry name" value="Peptidase_C78"/>
    <property type="match status" value="1"/>
</dbReference>
<dbReference type="PANTHER" id="PTHR48153:SF4">
    <property type="entry name" value="UBIQUITIN CARBOXYL-TERMINAL HYDROLASE MUG105"/>
    <property type="match status" value="1"/>
</dbReference>